<dbReference type="Proteomes" id="UP001549921">
    <property type="component" value="Unassembled WGS sequence"/>
</dbReference>
<reference evidence="9 10" key="1">
    <citation type="submission" date="2024-06" db="EMBL/GenBank/DDBJ databases">
        <title>A chromosome-level genome assembly of beet webworm, Loxostege sticticalis.</title>
        <authorList>
            <person name="Zhang Y."/>
        </authorList>
    </citation>
    <scope>NUCLEOTIDE SEQUENCE [LARGE SCALE GENOMIC DNA]</scope>
    <source>
        <strain evidence="9">AQ028</strain>
        <tissue evidence="9">Male pupae</tissue>
    </source>
</reference>
<evidence type="ECO:0000256" key="5">
    <source>
        <dbReference type="ARBA" id="ARBA00023136"/>
    </source>
</evidence>
<accession>A0ABD0TIW9</accession>
<evidence type="ECO:0000256" key="7">
    <source>
        <dbReference type="RuleBase" id="RU079119"/>
    </source>
</evidence>
<dbReference type="PANTHER" id="PTHR12246">
    <property type="entry name" value="PALMITOYLTRANSFERASE ZDHHC16"/>
    <property type="match status" value="1"/>
</dbReference>
<sequence length="280" mass="32701">MIIKTESIKNTQLKRVVEHIFYLAIVFVLIPLFFYFELCIVLPAVCDEGTPAHFVHLVCATFLLHNIVGNLIYGMCTNTTIKGRILDSHGKNNWTVCTECECRRPPRAWHCSICNICILKRDHHCTFFACCVGYYNHRYFILFTFYIFVSMLYAFYFNVKFLAPFISWNHGLAIVKFVFPLANFVIDFGKDSLYVFLVVINVVVGAFTGFLFIYHFNNILKGRIVPEMKHSPKDSQYDKGWKKNLIEVFGTKWFLTWMSPFIKSSLPGNGIEWHDDEKYK</sequence>
<dbReference type="EMBL" id="JBEDNZ010000004">
    <property type="protein sequence ID" value="KAL0849281.1"/>
    <property type="molecule type" value="Genomic_DNA"/>
</dbReference>
<keyword evidence="3 7" id="KW-0812">Transmembrane</keyword>
<dbReference type="GO" id="GO:0019706">
    <property type="term" value="F:protein-cysteine S-palmitoyltransferase activity"/>
    <property type="evidence" value="ECO:0007669"/>
    <property type="project" value="UniProtKB-EC"/>
</dbReference>
<comment type="domain">
    <text evidence="7">The DHHC domain is required for palmitoyltransferase activity.</text>
</comment>
<dbReference type="InterPro" id="IPR001594">
    <property type="entry name" value="Palmitoyltrfase_DHHC"/>
</dbReference>
<comment type="caution">
    <text evidence="9">The sequence shown here is derived from an EMBL/GenBank/DDBJ whole genome shotgun (WGS) entry which is preliminary data.</text>
</comment>
<comment type="subcellular location">
    <subcellularLocation>
        <location evidence="1">Membrane</location>
        <topology evidence="1">Multi-pass membrane protein</topology>
    </subcellularLocation>
</comment>
<evidence type="ECO:0000256" key="3">
    <source>
        <dbReference type="ARBA" id="ARBA00022692"/>
    </source>
</evidence>
<gene>
    <name evidence="9" type="ORF">ABMA28_013608</name>
</gene>
<evidence type="ECO:0000256" key="4">
    <source>
        <dbReference type="ARBA" id="ARBA00022989"/>
    </source>
</evidence>
<feature type="transmembrane region" description="Helical" evidence="7">
    <location>
        <begin position="165"/>
        <end position="186"/>
    </location>
</feature>
<feature type="transmembrane region" description="Helical" evidence="7">
    <location>
        <begin position="193"/>
        <end position="216"/>
    </location>
</feature>
<evidence type="ECO:0000256" key="6">
    <source>
        <dbReference type="ARBA" id="ARBA00023315"/>
    </source>
</evidence>
<keyword evidence="5 7" id="KW-0472">Membrane</keyword>
<protein>
    <recommendedName>
        <fullName evidence="7">Palmitoyltransferase</fullName>
        <ecNumber evidence="7">2.3.1.225</ecNumber>
    </recommendedName>
</protein>
<dbReference type="InterPro" id="IPR039859">
    <property type="entry name" value="PFA4/ZDH16/20/ERF2-like"/>
</dbReference>
<dbReference type="Pfam" id="PF01529">
    <property type="entry name" value="DHHC"/>
    <property type="match status" value="1"/>
</dbReference>
<feature type="transmembrane region" description="Helical" evidence="7">
    <location>
        <begin position="20"/>
        <end position="45"/>
    </location>
</feature>
<dbReference type="EC" id="2.3.1.225" evidence="7"/>
<name>A0ABD0TIW9_LOXSC</name>
<comment type="similarity">
    <text evidence="7">Belongs to the DHHC palmitoyltransferase family.</text>
</comment>
<keyword evidence="2 7" id="KW-0808">Transferase</keyword>
<keyword evidence="6 7" id="KW-0012">Acyltransferase</keyword>
<proteinExistence type="inferred from homology"/>
<feature type="transmembrane region" description="Helical" evidence="7">
    <location>
        <begin position="51"/>
        <end position="73"/>
    </location>
</feature>
<keyword evidence="4 7" id="KW-1133">Transmembrane helix</keyword>
<organism evidence="9 10">
    <name type="scientific">Loxostege sticticalis</name>
    <name type="common">Beet webworm moth</name>
    <dbReference type="NCBI Taxonomy" id="481309"/>
    <lineage>
        <taxon>Eukaryota</taxon>
        <taxon>Metazoa</taxon>
        <taxon>Ecdysozoa</taxon>
        <taxon>Arthropoda</taxon>
        <taxon>Hexapoda</taxon>
        <taxon>Insecta</taxon>
        <taxon>Pterygota</taxon>
        <taxon>Neoptera</taxon>
        <taxon>Endopterygota</taxon>
        <taxon>Lepidoptera</taxon>
        <taxon>Glossata</taxon>
        <taxon>Ditrysia</taxon>
        <taxon>Pyraloidea</taxon>
        <taxon>Crambidae</taxon>
        <taxon>Pyraustinae</taxon>
        <taxon>Loxostege</taxon>
    </lineage>
</organism>
<evidence type="ECO:0000313" key="9">
    <source>
        <dbReference type="EMBL" id="KAL0849281.1"/>
    </source>
</evidence>
<comment type="catalytic activity">
    <reaction evidence="7">
        <text>L-cysteinyl-[protein] + hexadecanoyl-CoA = S-hexadecanoyl-L-cysteinyl-[protein] + CoA</text>
        <dbReference type="Rhea" id="RHEA:36683"/>
        <dbReference type="Rhea" id="RHEA-COMP:10131"/>
        <dbReference type="Rhea" id="RHEA-COMP:11032"/>
        <dbReference type="ChEBI" id="CHEBI:29950"/>
        <dbReference type="ChEBI" id="CHEBI:57287"/>
        <dbReference type="ChEBI" id="CHEBI:57379"/>
        <dbReference type="ChEBI" id="CHEBI:74151"/>
        <dbReference type="EC" id="2.3.1.225"/>
    </reaction>
</comment>
<dbReference type="GO" id="GO:0016020">
    <property type="term" value="C:membrane"/>
    <property type="evidence" value="ECO:0007669"/>
    <property type="project" value="UniProtKB-SubCell"/>
</dbReference>
<dbReference type="AlphaFoldDB" id="A0ABD0TIW9"/>
<feature type="transmembrane region" description="Helical" evidence="7">
    <location>
        <begin position="139"/>
        <end position="159"/>
    </location>
</feature>
<evidence type="ECO:0000313" key="10">
    <source>
        <dbReference type="Proteomes" id="UP001549921"/>
    </source>
</evidence>
<evidence type="ECO:0000259" key="8">
    <source>
        <dbReference type="Pfam" id="PF01529"/>
    </source>
</evidence>
<feature type="domain" description="Palmitoyltransferase DHHC" evidence="8">
    <location>
        <begin position="92"/>
        <end position="222"/>
    </location>
</feature>
<dbReference type="PROSITE" id="PS50216">
    <property type="entry name" value="DHHC"/>
    <property type="match status" value="1"/>
</dbReference>
<evidence type="ECO:0000256" key="1">
    <source>
        <dbReference type="ARBA" id="ARBA00004141"/>
    </source>
</evidence>
<evidence type="ECO:0000256" key="2">
    <source>
        <dbReference type="ARBA" id="ARBA00022679"/>
    </source>
</evidence>